<name>A0A2I1DEF2_ASPC2</name>
<dbReference type="RefSeq" id="XP_024696859.1">
    <property type="nucleotide sequence ID" value="XM_024832659.1"/>
</dbReference>
<dbReference type="AlphaFoldDB" id="A0A2I1DEF2"/>
<proteinExistence type="predicted"/>
<protein>
    <submittedName>
        <fullName evidence="2">Uncharacterized protein</fullName>
    </submittedName>
</protein>
<gene>
    <name evidence="2" type="ORF">P168DRAFT_12732</name>
</gene>
<feature type="region of interest" description="Disordered" evidence="1">
    <location>
        <begin position="132"/>
        <end position="161"/>
    </location>
</feature>
<evidence type="ECO:0000256" key="1">
    <source>
        <dbReference type="SAM" id="MobiDB-lite"/>
    </source>
</evidence>
<comment type="caution">
    <text evidence="2">The sequence shown here is derived from an EMBL/GenBank/DDBJ whole genome shotgun (WGS) entry which is preliminary data.</text>
</comment>
<accession>A0A2I1DEF2</accession>
<dbReference type="GeneID" id="36540181"/>
<evidence type="ECO:0000313" key="2">
    <source>
        <dbReference type="EMBL" id="PKY08265.1"/>
    </source>
</evidence>
<dbReference type="EMBL" id="MSFM01000001">
    <property type="protein sequence ID" value="PKY08265.1"/>
    <property type="molecule type" value="Genomic_DNA"/>
</dbReference>
<organism evidence="2 3">
    <name type="scientific">Aspergillus campestris (strain IBT 28561)</name>
    <dbReference type="NCBI Taxonomy" id="1392248"/>
    <lineage>
        <taxon>Eukaryota</taxon>
        <taxon>Fungi</taxon>
        <taxon>Dikarya</taxon>
        <taxon>Ascomycota</taxon>
        <taxon>Pezizomycotina</taxon>
        <taxon>Eurotiomycetes</taxon>
        <taxon>Eurotiomycetidae</taxon>
        <taxon>Eurotiales</taxon>
        <taxon>Aspergillaceae</taxon>
        <taxon>Aspergillus</taxon>
        <taxon>Aspergillus subgen. Circumdati</taxon>
    </lineage>
</organism>
<evidence type="ECO:0000313" key="3">
    <source>
        <dbReference type="Proteomes" id="UP000234254"/>
    </source>
</evidence>
<dbReference type="VEuPathDB" id="FungiDB:P168DRAFT_12732"/>
<keyword evidence="3" id="KW-1185">Reference proteome</keyword>
<dbReference type="Proteomes" id="UP000234254">
    <property type="component" value="Unassembled WGS sequence"/>
</dbReference>
<reference evidence="2" key="1">
    <citation type="submission" date="2016-12" db="EMBL/GenBank/DDBJ databases">
        <title>The genomes of Aspergillus section Nigri reveals drivers in fungal speciation.</title>
        <authorList>
            <consortium name="DOE Joint Genome Institute"/>
            <person name="Vesth T.C."/>
            <person name="Nybo J."/>
            <person name="Theobald S."/>
            <person name="Brandl J."/>
            <person name="Frisvad J.C."/>
            <person name="Nielsen K.F."/>
            <person name="Lyhne E.K."/>
            <person name="Kogle M.E."/>
            <person name="Kuo A."/>
            <person name="Riley R."/>
            <person name="Clum A."/>
            <person name="Nolan M."/>
            <person name="Lipzen A."/>
            <person name="Salamov A."/>
            <person name="Henrissat B."/>
            <person name="Wiebenga A."/>
            <person name="De vries R.P."/>
            <person name="Grigoriev I.V."/>
            <person name="Mortensen U.H."/>
            <person name="Andersen M.R."/>
            <person name="Baker S.E."/>
        </authorList>
    </citation>
    <scope>NUCLEOTIDE SEQUENCE</scope>
    <source>
        <strain evidence="2">IBT 28561</strain>
    </source>
</reference>
<sequence length="161" mass="18189">MHRLHERTSCPVDPHAQHCFTLDWWTVEKRLIMGISWVSYPTWFEFHVSGQALYSTNTSITISIYNVTDSLPYSLSHCQSINNDSYTSTELHPSQEGHDSAGRHPLVHCHCLLTSSVFPTLLRPQGWFPPRQTLSGRPAARTVTPQTHLAPLGNENSALQL</sequence>